<evidence type="ECO:0000256" key="1">
    <source>
        <dbReference type="SAM" id="Phobius"/>
    </source>
</evidence>
<dbReference type="Proteomes" id="UP000037977">
    <property type="component" value="Unassembled WGS sequence"/>
</dbReference>
<feature type="transmembrane region" description="Helical" evidence="1">
    <location>
        <begin position="28"/>
        <end position="49"/>
    </location>
</feature>
<proteinExistence type="predicted"/>
<gene>
    <name evidence="2" type="ORF">ADM90_23030</name>
</gene>
<dbReference type="PATRIC" id="fig|33935.3.peg.3859"/>
<comment type="caution">
    <text evidence="2">The sequence shown here is derived from an EMBL/GenBank/DDBJ whole genome shotgun (WGS) entry which is preliminary data.</text>
</comment>
<name>A0A0M9DH61_9BACI</name>
<protein>
    <submittedName>
        <fullName evidence="2">Uncharacterized protein</fullName>
    </submittedName>
</protein>
<keyword evidence="1" id="KW-1133">Transmembrane helix</keyword>
<sequence>MINGLHDTVKFEFNVSIFKNGGRTKLKILSVVCLALIIIFTEAMPTFALTSENKAFPYYTNLNHIELTEDQYKNLARVSDEDTIATFTQDMVDILANDTTLETRGHSKYI</sequence>
<keyword evidence="1" id="KW-0812">Transmembrane</keyword>
<organism evidence="2 3">
    <name type="scientific">Lysinibacillus macroides</name>
    <dbReference type="NCBI Taxonomy" id="33935"/>
    <lineage>
        <taxon>Bacteria</taxon>
        <taxon>Bacillati</taxon>
        <taxon>Bacillota</taxon>
        <taxon>Bacilli</taxon>
        <taxon>Bacillales</taxon>
        <taxon>Bacillaceae</taxon>
        <taxon>Lysinibacillus</taxon>
    </lineage>
</organism>
<dbReference type="EMBL" id="LGCI01000014">
    <property type="protein sequence ID" value="KOY80082.1"/>
    <property type="molecule type" value="Genomic_DNA"/>
</dbReference>
<keyword evidence="1" id="KW-0472">Membrane</keyword>
<evidence type="ECO:0000313" key="2">
    <source>
        <dbReference type="EMBL" id="KOY80082.1"/>
    </source>
</evidence>
<keyword evidence="3" id="KW-1185">Reference proteome</keyword>
<evidence type="ECO:0000313" key="3">
    <source>
        <dbReference type="Proteomes" id="UP000037977"/>
    </source>
</evidence>
<dbReference type="AlphaFoldDB" id="A0A0M9DH61"/>
<accession>A0A0M9DH61</accession>
<reference evidence="2 3" key="1">
    <citation type="submission" date="2015-07" db="EMBL/GenBank/DDBJ databases">
        <title>Genome sequencing project for genomic taxonomy and phylogenomics of Bacillus-like bacteria.</title>
        <authorList>
            <person name="Liu B."/>
            <person name="Wang J."/>
            <person name="Zhu Y."/>
            <person name="Liu G."/>
            <person name="Chen Q."/>
            <person name="Chen Z."/>
            <person name="Che J."/>
            <person name="Ge C."/>
            <person name="Shi H."/>
            <person name="Pan Z."/>
            <person name="Liu X."/>
        </authorList>
    </citation>
    <scope>NUCLEOTIDE SEQUENCE [LARGE SCALE GENOMIC DNA]</scope>
    <source>
        <strain evidence="2 3">DSM 54</strain>
    </source>
</reference>